<evidence type="ECO:0000256" key="7">
    <source>
        <dbReference type="ARBA" id="ARBA00023180"/>
    </source>
</evidence>
<feature type="transmembrane region" description="Helical" evidence="10">
    <location>
        <begin position="300"/>
        <end position="321"/>
    </location>
</feature>
<dbReference type="GO" id="GO:0035725">
    <property type="term" value="P:sodium ion transmembrane transport"/>
    <property type="evidence" value="ECO:0007669"/>
    <property type="project" value="TreeGrafter"/>
</dbReference>
<dbReference type="PROSITE" id="PS50267">
    <property type="entry name" value="NA_NEUROTRAN_SYMP_3"/>
    <property type="match status" value="1"/>
</dbReference>
<protein>
    <submittedName>
        <fullName evidence="12">Sodium-dependent neutral amino acid transporter B(0)AT3-like</fullName>
    </submittedName>
</protein>
<keyword evidence="8" id="KW-0915">Sodium</keyword>
<dbReference type="Proteomes" id="UP001318040">
    <property type="component" value="Chromosome 54"/>
</dbReference>
<comment type="subcellular location">
    <subcellularLocation>
        <location evidence="1">Membrane</location>
        <topology evidence="1">Multi-pass membrane protein</topology>
    </subcellularLocation>
</comment>
<evidence type="ECO:0000256" key="8">
    <source>
        <dbReference type="PIRSR" id="PIRSR600175-1"/>
    </source>
</evidence>
<feature type="region of interest" description="Disordered" evidence="9">
    <location>
        <begin position="510"/>
        <end position="545"/>
    </location>
</feature>
<organism evidence="11 12">
    <name type="scientific">Petromyzon marinus</name>
    <name type="common">Sea lamprey</name>
    <dbReference type="NCBI Taxonomy" id="7757"/>
    <lineage>
        <taxon>Eukaryota</taxon>
        <taxon>Metazoa</taxon>
        <taxon>Chordata</taxon>
        <taxon>Craniata</taxon>
        <taxon>Vertebrata</taxon>
        <taxon>Cyclostomata</taxon>
        <taxon>Hyperoartia</taxon>
        <taxon>Petromyzontiformes</taxon>
        <taxon>Petromyzontidae</taxon>
        <taxon>Petromyzon</taxon>
    </lineage>
</organism>
<dbReference type="GO" id="GO:0015293">
    <property type="term" value="F:symporter activity"/>
    <property type="evidence" value="ECO:0007669"/>
    <property type="project" value="UniProtKB-KW"/>
</dbReference>
<dbReference type="PRINTS" id="PR00176">
    <property type="entry name" value="NANEUSMPORT"/>
</dbReference>
<evidence type="ECO:0000313" key="12">
    <source>
        <dbReference type="RefSeq" id="XP_032830378.1"/>
    </source>
</evidence>
<dbReference type="SUPFAM" id="SSF161070">
    <property type="entry name" value="SNF-like"/>
    <property type="match status" value="1"/>
</dbReference>
<evidence type="ECO:0000256" key="10">
    <source>
        <dbReference type="SAM" id="Phobius"/>
    </source>
</evidence>
<feature type="transmembrane region" description="Helical" evidence="10">
    <location>
        <begin position="80"/>
        <end position="101"/>
    </location>
</feature>
<feature type="transmembrane region" description="Helical" evidence="10">
    <location>
        <begin position="373"/>
        <end position="396"/>
    </location>
</feature>
<evidence type="ECO:0000256" key="1">
    <source>
        <dbReference type="ARBA" id="ARBA00004141"/>
    </source>
</evidence>
<evidence type="ECO:0000256" key="3">
    <source>
        <dbReference type="ARBA" id="ARBA00022692"/>
    </source>
</evidence>
<keyword evidence="4" id="KW-0769">Symport</keyword>
<dbReference type="RefSeq" id="XP_032830378.1">
    <property type="nucleotide sequence ID" value="XM_032974487.1"/>
</dbReference>
<dbReference type="InterPro" id="IPR000175">
    <property type="entry name" value="Na/ntran_symport"/>
</dbReference>
<dbReference type="PANTHER" id="PTHR11616:SF109">
    <property type="entry name" value="INACTIVE SODIUM-DEPENDENT NEUTRAL AMINO ACID TRANSPORTER B(0)AT3"/>
    <property type="match status" value="1"/>
</dbReference>
<feature type="binding site" evidence="8">
    <location>
        <position position="163"/>
    </location>
    <ligand>
        <name>Na(+)</name>
        <dbReference type="ChEBI" id="CHEBI:29101"/>
        <label>1</label>
    </ligand>
</feature>
<evidence type="ECO:0000256" key="2">
    <source>
        <dbReference type="ARBA" id="ARBA00022448"/>
    </source>
</evidence>
<keyword evidence="3 10" id="KW-0812">Transmembrane</keyword>
<evidence type="ECO:0000313" key="11">
    <source>
        <dbReference type="Proteomes" id="UP001318040"/>
    </source>
</evidence>
<keyword evidence="8" id="KW-0479">Metal-binding</keyword>
<dbReference type="Pfam" id="PF00209">
    <property type="entry name" value="SNF"/>
    <property type="match status" value="2"/>
</dbReference>
<sequence>MGGPVADEERPRWDNKVQYILTCVGFAVGLGNVWRFPYLCQTYGGGYVSECADSSPVDYFWYRETLNISPSVEESGVPQWWVLLCHVAAWSIVYVCTIRGIETSGKAVYVTATFPYLVIFIFLVRGLTLEGATDGLVYLFTPDLEVLKNPKVWLDASTQIFYSLSLAFGGLIAFSSYNPIRNDCEVDAVTIACINSGTSLFASIPIFSILGFKATMAFNGCLDGNILSLVNEFDLPEGNITRASYEADLAALNSTWPGRVDALDLRYCDLQDFLNQAASGTGLAFIIFTEAIVNMPGSQVWSVLFFIMLFMLGLSTMFGNIEGIINPLTDLGVIPKSMPKEAVTGLLCLACMLLGLVFTLSSGNYWLTVFDNYAGSVPLLIIAFFEVIGVVYLYGYDRFSSDLKFMTGRKPNYYWMVTWRFISPLLLVVVFVAYIVVQAQTPLTYESWNPKFSDFPQKEQLPYPAWMIFIIILLIALPCLFIPGVAIYRLIRCRWHRSDIPDITTLARAKGDDDAGSDNLAYMGDNDDEHSEEGGNKIPDKGVKV</sequence>
<proteinExistence type="predicted"/>
<dbReference type="InterPro" id="IPR037272">
    <property type="entry name" value="SNS_sf"/>
</dbReference>
<keyword evidence="2" id="KW-0813">Transport</keyword>
<evidence type="ECO:0000256" key="6">
    <source>
        <dbReference type="ARBA" id="ARBA00023136"/>
    </source>
</evidence>
<name>A0AAJ7XEK3_PETMA</name>
<feature type="transmembrane region" description="Helical" evidence="10">
    <location>
        <begin position="465"/>
        <end position="488"/>
    </location>
</feature>
<keyword evidence="11" id="KW-1185">Reference proteome</keyword>
<feature type="binding site" evidence="8">
    <location>
        <position position="312"/>
    </location>
    <ligand>
        <name>Na(+)</name>
        <dbReference type="ChEBI" id="CHEBI:29101"/>
        <label>1</label>
    </ligand>
</feature>
<accession>A0AAJ7XEK3</accession>
<gene>
    <name evidence="12" type="primary">LOC116954069</name>
</gene>
<feature type="transmembrane region" description="Helical" evidence="10">
    <location>
        <begin position="113"/>
        <end position="140"/>
    </location>
</feature>
<feature type="transmembrane region" description="Helical" evidence="10">
    <location>
        <begin position="417"/>
        <end position="437"/>
    </location>
</feature>
<evidence type="ECO:0000256" key="9">
    <source>
        <dbReference type="SAM" id="MobiDB-lite"/>
    </source>
</evidence>
<feature type="transmembrane region" description="Helical" evidence="10">
    <location>
        <begin position="342"/>
        <end position="367"/>
    </location>
</feature>
<dbReference type="GO" id="GO:0006865">
    <property type="term" value="P:amino acid transport"/>
    <property type="evidence" value="ECO:0007669"/>
    <property type="project" value="TreeGrafter"/>
</dbReference>
<feature type="transmembrane region" description="Helical" evidence="10">
    <location>
        <begin position="160"/>
        <end position="177"/>
    </location>
</feature>
<dbReference type="AlphaFoldDB" id="A0AAJ7XEK3"/>
<evidence type="ECO:0000256" key="5">
    <source>
        <dbReference type="ARBA" id="ARBA00022989"/>
    </source>
</evidence>
<dbReference type="KEGG" id="pmrn:116954069"/>
<dbReference type="PRINTS" id="PR01206">
    <property type="entry name" value="ORPHTRNSPORT"/>
</dbReference>
<keyword evidence="7" id="KW-0325">Glycoprotein</keyword>
<feature type="binding site" evidence="8">
    <location>
        <position position="195"/>
    </location>
    <ligand>
        <name>Na(+)</name>
        <dbReference type="ChEBI" id="CHEBI:29101"/>
        <label>1</label>
    </ligand>
</feature>
<dbReference type="PANTHER" id="PTHR11616">
    <property type="entry name" value="SODIUM/CHLORIDE DEPENDENT TRANSPORTER"/>
    <property type="match status" value="1"/>
</dbReference>
<dbReference type="GO" id="GO:0005886">
    <property type="term" value="C:plasma membrane"/>
    <property type="evidence" value="ECO:0007669"/>
    <property type="project" value="InterPro"/>
</dbReference>
<keyword evidence="6 10" id="KW-0472">Membrane</keyword>
<dbReference type="InterPro" id="IPR002438">
    <property type="entry name" value="Neutral_aa_SLC6"/>
</dbReference>
<keyword evidence="5 10" id="KW-1133">Transmembrane helix</keyword>
<feature type="transmembrane region" description="Helical" evidence="10">
    <location>
        <begin position="189"/>
        <end position="210"/>
    </location>
</feature>
<reference evidence="12" key="1">
    <citation type="submission" date="2025-08" db="UniProtKB">
        <authorList>
            <consortium name="RefSeq"/>
        </authorList>
    </citation>
    <scope>IDENTIFICATION</scope>
    <source>
        <tissue evidence="12">Sperm</tissue>
    </source>
</reference>
<feature type="compositionally biased region" description="Basic and acidic residues" evidence="9">
    <location>
        <begin position="532"/>
        <end position="545"/>
    </location>
</feature>
<evidence type="ECO:0000256" key="4">
    <source>
        <dbReference type="ARBA" id="ARBA00022847"/>
    </source>
</evidence>
<dbReference type="GO" id="GO:0046872">
    <property type="term" value="F:metal ion binding"/>
    <property type="evidence" value="ECO:0007669"/>
    <property type="project" value="UniProtKB-KW"/>
</dbReference>